<dbReference type="SUPFAM" id="SSF47413">
    <property type="entry name" value="lambda repressor-like DNA-binding domains"/>
    <property type="match status" value="1"/>
</dbReference>
<reference evidence="3" key="2">
    <citation type="submission" date="2021-09" db="EMBL/GenBank/DDBJ databases">
        <authorList>
            <person name="Gilroy R."/>
        </authorList>
    </citation>
    <scope>NUCLEOTIDE SEQUENCE</scope>
    <source>
        <strain evidence="3">ChiBcec21-2208</strain>
    </source>
</reference>
<dbReference type="PANTHER" id="PTHR46558:SF11">
    <property type="entry name" value="HTH-TYPE TRANSCRIPTIONAL REGULATOR XRE"/>
    <property type="match status" value="1"/>
</dbReference>
<protein>
    <submittedName>
        <fullName evidence="3">Helix-turn-helix transcriptional regulator</fullName>
    </submittedName>
</protein>
<evidence type="ECO:0000313" key="3">
    <source>
        <dbReference type="EMBL" id="HJG27381.1"/>
    </source>
</evidence>
<feature type="domain" description="HTH cro/C1-type" evidence="2">
    <location>
        <begin position="16"/>
        <end position="70"/>
    </location>
</feature>
<sequence length="111" mass="12293">MAQPKKELDIQIGSRVKKSRELVGLTQEKLAETIDVSVQYVSDLERGKVGASTATLIRISQALHVSCDYLLLGRGDRADVASILAMLDMLDSDQILLVHDFLRLLLRSNKS</sequence>
<reference evidence="3" key="1">
    <citation type="journal article" date="2021" name="PeerJ">
        <title>Extensive microbial diversity within the chicken gut microbiome revealed by metagenomics and culture.</title>
        <authorList>
            <person name="Gilroy R."/>
            <person name="Ravi A."/>
            <person name="Getino M."/>
            <person name="Pursley I."/>
            <person name="Horton D.L."/>
            <person name="Alikhan N.F."/>
            <person name="Baker D."/>
            <person name="Gharbi K."/>
            <person name="Hall N."/>
            <person name="Watson M."/>
            <person name="Adriaenssens E.M."/>
            <person name="Foster-Nyarko E."/>
            <person name="Jarju S."/>
            <person name="Secka A."/>
            <person name="Antonio M."/>
            <person name="Oren A."/>
            <person name="Chaudhuri R.R."/>
            <person name="La Ragione R."/>
            <person name="Hildebrand F."/>
            <person name="Pallen M.J."/>
        </authorList>
    </citation>
    <scope>NUCLEOTIDE SEQUENCE</scope>
    <source>
        <strain evidence="3">ChiBcec21-2208</strain>
    </source>
</reference>
<dbReference type="PANTHER" id="PTHR46558">
    <property type="entry name" value="TRACRIPTIONAL REGULATORY PROTEIN-RELATED-RELATED"/>
    <property type="match status" value="1"/>
</dbReference>
<accession>A0A921IIE9</accession>
<dbReference type="Proteomes" id="UP000782880">
    <property type="component" value="Unassembled WGS sequence"/>
</dbReference>
<comment type="caution">
    <text evidence="3">The sequence shown here is derived from an EMBL/GenBank/DDBJ whole genome shotgun (WGS) entry which is preliminary data.</text>
</comment>
<dbReference type="Pfam" id="PF01381">
    <property type="entry name" value="HTH_3"/>
    <property type="match status" value="1"/>
</dbReference>
<dbReference type="PROSITE" id="PS50943">
    <property type="entry name" value="HTH_CROC1"/>
    <property type="match status" value="1"/>
</dbReference>
<organism evidence="3 4">
    <name type="scientific">Subdoligranulum variabile</name>
    <dbReference type="NCBI Taxonomy" id="214851"/>
    <lineage>
        <taxon>Bacteria</taxon>
        <taxon>Bacillati</taxon>
        <taxon>Bacillota</taxon>
        <taxon>Clostridia</taxon>
        <taxon>Eubacteriales</taxon>
        <taxon>Oscillospiraceae</taxon>
        <taxon>Subdoligranulum</taxon>
    </lineage>
</organism>
<dbReference type="SMART" id="SM00530">
    <property type="entry name" value="HTH_XRE"/>
    <property type="match status" value="1"/>
</dbReference>
<dbReference type="InterPro" id="IPR001387">
    <property type="entry name" value="Cro/C1-type_HTH"/>
</dbReference>
<dbReference type="InterPro" id="IPR010982">
    <property type="entry name" value="Lambda_DNA-bd_dom_sf"/>
</dbReference>
<proteinExistence type="predicted"/>
<evidence type="ECO:0000256" key="1">
    <source>
        <dbReference type="ARBA" id="ARBA00023125"/>
    </source>
</evidence>
<name>A0A921IIE9_9FIRM</name>
<evidence type="ECO:0000259" key="2">
    <source>
        <dbReference type="PROSITE" id="PS50943"/>
    </source>
</evidence>
<keyword evidence="1" id="KW-0238">DNA-binding</keyword>
<dbReference type="EMBL" id="DYVE01000055">
    <property type="protein sequence ID" value="HJG27381.1"/>
    <property type="molecule type" value="Genomic_DNA"/>
</dbReference>
<dbReference type="AlphaFoldDB" id="A0A921IIE9"/>
<evidence type="ECO:0000313" key="4">
    <source>
        <dbReference type="Proteomes" id="UP000782880"/>
    </source>
</evidence>
<gene>
    <name evidence="3" type="ORF">K8V20_01865</name>
</gene>
<dbReference type="CDD" id="cd00093">
    <property type="entry name" value="HTH_XRE"/>
    <property type="match status" value="1"/>
</dbReference>
<dbReference type="Gene3D" id="1.10.260.40">
    <property type="entry name" value="lambda repressor-like DNA-binding domains"/>
    <property type="match status" value="1"/>
</dbReference>
<dbReference type="GO" id="GO:0003677">
    <property type="term" value="F:DNA binding"/>
    <property type="evidence" value="ECO:0007669"/>
    <property type="project" value="UniProtKB-KW"/>
</dbReference>